<dbReference type="HOGENOM" id="CLU_034111_0_0_1"/>
<dbReference type="Proteomes" id="UP000019478">
    <property type="component" value="Unassembled WGS sequence"/>
</dbReference>
<feature type="compositionally biased region" description="Polar residues" evidence="1">
    <location>
        <begin position="135"/>
        <end position="150"/>
    </location>
</feature>
<evidence type="ECO:0000313" key="2">
    <source>
        <dbReference type="EMBL" id="EXJ81338.1"/>
    </source>
</evidence>
<feature type="region of interest" description="Disordered" evidence="1">
    <location>
        <begin position="400"/>
        <end position="455"/>
    </location>
</feature>
<accession>W9XMC3</accession>
<dbReference type="GeneID" id="19171726"/>
<protein>
    <submittedName>
        <fullName evidence="2">Uncharacterized protein</fullName>
    </submittedName>
</protein>
<dbReference type="OrthoDB" id="4160292at2759"/>
<proteinExistence type="predicted"/>
<feature type="region of interest" description="Disordered" evidence="1">
    <location>
        <begin position="32"/>
        <end position="304"/>
    </location>
</feature>
<dbReference type="AlphaFoldDB" id="W9XMC3"/>
<evidence type="ECO:0000256" key="1">
    <source>
        <dbReference type="SAM" id="MobiDB-lite"/>
    </source>
</evidence>
<gene>
    <name evidence="2" type="ORF">A1O3_07628</name>
</gene>
<sequence>MTRRKRTPSPSPSSPPKRVAFEIPSSLQQFSNISRSLAVSRDSSGPAPSGQSITNSHPQPRPGSRSSSHSAVSLSTGPNIVENAASQFPSQKQFSTEGQAWHQPMPWNNIHVAASEQVDERGKRSTPAGGPPPFTASQTRPAAAPSSTSPQERRQNFPIGPPDTAKEPILKPGETPTLTTHPTLIASLIAKKRAENEAKGMRQRWARRQAEYRMSRSPASQLGTEMNTEAGPNEGQKPHPRALSNPKPAMHVPPPREAYAAMLSRLEIRTPTAEAVSTPATDPSTKSTETPKALPVGEDDSLFGSPFSSPMTEFLERATDDAGLKDGIEPSTGVPTRLSATQTSVPRNSDAARPGVSQTSETNKPPKVVTVPPLFSDHRHATPLTAQNQTYLGGLGANATMPQNQPASMHRQYQTNSSIHPQSSAPRQASFVSTLPAASHPPSMPHRHPYFQQTPSPSGYYKVDFRTSHAASSGLGPMHTSFTPLLYPKSPAQGDTEDPNPNYQMVILPMYSMAQQLQGQATEYGTAAGLAATPQQAKLQSSGPNSNTAADMVAGISTRFKTTTKDDFVMLRR</sequence>
<reference evidence="2 3" key="1">
    <citation type="submission" date="2013-03" db="EMBL/GenBank/DDBJ databases">
        <title>The Genome Sequence of Capronia epimyces CBS 606.96.</title>
        <authorList>
            <consortium name="The Broad Institute Genomics Platform"/>
            <person name="Cuomo C."/>
            <person name="de Hoog S."/>
            <person name="Gorbushina A."/>
            <person name="Walker B."/>
            <person name="Young S.K."/>
            <person name="Zeng Q."/>
            <person name="Gargeya S."/>
            <person name="Fitzgerald M."/>
            <person name="Haas B."/>
            <person name="Abouelleil A."/>
            <person name="Allen A.W."/>
            <person name="Alvarado L."/>
            <person name="Arachchi H.M."/>
            <person name="Berlin A.M."/>
            <person name="Chapman S.B."/>
            <person name="Gainer-Dewar J."/>
            <person name="Goldberg J."/>
            <person name="Griggs A."/>
            <person name="Gujja S."/>
            <person name="Hansen M."/>
            <person name="Howarth C."/>
            <person name="Imamovic A."/>
            <person name="Ireland A."/>
            <person name="Larimer J."/>
            <person name="McCowan C."/>
            <person name="Murphy C."/>
            <person name="Pearson M."/>
            <person name="Poon T.W."/>
            <person name="Priest M."/>
            <person name="Roberts A."/>
            <person name="Saif S."/>
            <person name="Shea T."/>
            <person name="Sisk P."/>
            <person name="Sykes S."/>
            <person name="Wortman J."/>
            <person name="Nusbaum C."/>
            <person name="Birren B."/>
        </authorList>
    </citation>
    <scope>NUCLEOTIDE SEQUENCE [LARGE SCALE GENOMIC DNA]</scope>
    <source>
        <strain evidence="2 3">CBS 606.96</strain>
    </source>
</reference>
<dbReference type="STRING" id="1182542.W9XMC3"/>
<evidence type="ECO:0000313" key="3">
    <source>
        <dbReference type="Proteomes" id="UP000019478"/>
    </source>
</evidence>
<feature type="compositionally biased region" description="Low complexity" evidence="1">
    <location>
        <begin position="64"/>
        <end position="75"/>
    </location>
</feature>
<feature type="compositionally biased region" description="Polar residues" evidence="1">
    <location>
        <begin position="338"/>
        <end position="347"/>
    </location>
</feature>
<dbReference type="RefSeq" id="XP_007735926.1">
    <property type="nucleotide sequence ID" value="XM_007737736.1"/>
</dbReference>
<dbReference type="EMBL" id="AMGY01000006">
    <property type="protein sequence ID" value="EXJ81338.1"/>
    <property type="molecule type" value="Genomic_DNA"/>
</dbReference>
<organism evidence="2 3">
    <name type="scientific">Capronia epimyces CBS 606.96</name>
    <dbReference type="NCBI Taxonomy" id="1182542"/>
    <lineage>
        <taxon>Eukaryota</taxon>
        <taxon>Fungi</taxon>
        <taxon>Dikarya</taxon>
        <taxon>Ascomycota</taxon>
        <taxon>Pezizomycotina</taxon>
        <taxon>Eurotiomycetes</taxon>
        <taxon>Chaetothyriomycetidae</taxon>
        <taxon>Chaetothyriales</taxon>
        <taxon>Herpotrichiellaceae</taxon>
        <taxon>Capronia</taxon>
    </lineage>
</organism>
<feature type="compositionally biased region" description="Polar residues" evidence="1">
    <location>
        <begin position="84"/>
        <end position="98"/>
    </location>
</feature>
<feature type="compositionally biased region" description="Polar residues" evidence="1">
    <location>
        <begin position="217"/>
        <end position="227"/>
    </location>
</feature>
<comment type="caution">
    <text evidence="2">The sequence shown here is derived from an EMBL/GenBank/DDBJ whole genome shotgun (WGS) entry which is preliminary data.</text>
</comment>
<feature type="compositionally biased region" description="Polar residues" evidence="1">
    <location>
        <begin position="32"/>
        <end position="43"/>
    </location>
</feature>
<feature type="region of interest" description="Disordered" evidence="1">
    <location>
        <begin position="321"/>
        <end position="368"/>
    </location>
</feature>
<keyword evidence="3" id="KW-1185">Reference proteome</keyword>
<name>W9XMC3_9EURO</name>
<feature type="compositionally biased region" description="Polar residues" evidence="1">
    <location>
        <begin position="400"/>
        <end position="433"/>
    </location>
</feature>
<feature type="compositionally biased region" description="Polar residues" evidence="1">
    <location>
        <begin position="49"/>
        <end position="58"/>
    </location>
</feature>
<feature type="compositionally biased region" description="Polar residues" evidence="1">
    <location>
        <begin position="278"/>
        <end position="290"/>
    </location>
</feature>